<dbReference type="Gene3D" id="3.40.50.300">
    <property type="entry name" value="P-loop containing nucleotide triphosphate hydrolases"/>
    <property type="match status" value="1"/>
</dbReference>
<dbReference type="Proteomes" id="UP000746649">
    <property type="component" value="Unassembled WGS sequence"/>
</dbReference>
<dbReference type="EMBL" id="JADWND010000004">
    <property type="protein sequence ID" value="MBJ8381448.1"/>
    <property type="molecule type" value="Genomic_DNA"/>
</dbReference>
<dbReference type="InterPro" id="IPR027417">
    <property type="entry name" value="P-loop_NTPase"/>
</dbReference>
<sequence length="236" mass="26700">MKIGLTVNGLDVTAHYHDDEIEIVHKPLLRQLAKINAAHTEQRTLIFLCAPPGTGKSTLTTFWEYLCQQDASLPTIQTLPMDGFHHYNAWLEAHNLRASKGAPDTFDVDKLARNLRQIREAEGTWPQYDRQTHEPVENAIPVTAPLVIVEGNWLLLKEPRWQTLAEFCVYSIFIRAPEEALRSRLIARKLAGGSSQGDAEAFYERTDGPNVRRVLQNSRPADLTLVMTPTGEYRLC</sequence>
<dbReference type="NCBIfam" id="NF006745">
    <property type="entry name" value="PRK09270.1-4"/>
    <property type="match status" value="1"/>
</dbReference>
<accession>A0ABS0ZRK1</accession>
<comment type="caution">
    <text evidence="1">The sequence shown here is derived from an EMBL/GenBank/DDBJ whole genome shotgun (WGS) entry which is preliminary data.</text>
</comment>
<protein>
    <submittedName>
        <fullName evidence="1">Nucleoside/nucleotide kinase family protein</fullName>
    </submittedName>
</protein>
<gene>
    <name evidence="1" type="ORF">I6M88_10735</name>
</gene>
<evidence type="ECO:0000313" key="1">
    <source>
        <dbReference type="EMBL" id="MBJ8381448.1"/>
    </source>
</evidence>
<reference evidence="1 2" key="1">
    <citation type="submission" date="2020-11" db="EMBL/GenBank/DDBJ databases">
        <title>Enhanced detection system for hospital associated transmission using whole genome sequencing surveillance.</title>
        <authorList>
            <person name="Harrison L.H."/>
            <person name="Van Tyne D."/>
            <person name="Marsh J.W."/>
            <person name="Griffith M.P."/>
            <person name="Snyder D.J."/>
            <person name="Cooper V.S."/>
            <person name="Mustapha M."/>
        </authorList>
    </citation>
    <scope>NUCLEOTIDE SEQUENCE [LARGE SCALE GENOMIC DNA]</scope>
    <source>
        <strain evidence="1 2">CB00117</strain>
    </source>
</reference>
<dbReference type="SUPFAM" id="SSF52540">
    <property type="entry name" value="P-loop containing nucleoside triphosphate hydrolases"/>
    <property type="match status" value="1"/>
</dbReference>
<name>A0ABS0ZRK1_9ENTR</name>
<dbReference type="PANTHER" id="PTHR10285">
    <property type="entry name" value="URIDINE KINASE"/>
    <property type="match status" value="1"/>
</dbReference>
<dbReference type="GO" id="GO:0016301">
    <property type="term" value="F:kinase activity"/>
    <property type="evidence" value="ECO:0007669"/>
    <property type="project" value="UniProtKB-KW"/>
</dbReference>
<keyword evidence="1" id="KW-0418">Kinase</keyword>
<proteinExistence type="predicted"/>
<dbReference type="RefSeq" id="WP_200035027.1">
    <property type="nucleotide sequence ID" value="NZ_JADWND010000004.1"/>
</dbReference>
<keyword evidence="1" id="KW-0808">Transferase</keyword>
<evidence type="ECO:0000313" key="2">
    <source>
        <dbReference type="Proteomes" id="UP000746649"/>
    </source>
</evidence>
<organism evidence="1 2">
    <name type="scientific">Citrobacter sedlakii</name>
    <dbReference type="NCBI Taxonomy" id="67826"/>
    <lineage>
        <taxon>Bacteria</taxon>
        <taxon>Pseudomonadati</taxon>
        <taxon>Pseudomonadota</taxon>
        <taxon>Gammaproteobacteria</taxon>
        <taxon>Enterobacterales</taxon>
        <taxon>Enterobacteriaceae</taxon>
        <taxon>Citrobacter</taxon>
        <taxon>Citrobacter freundii complex</taxon>
    </lineage>
</organism>
<keyword evidence="2" id="KW-1185">Reference proteome</keyword>
<dbReference type="NCBIfam" id="NF006742">
    <property type="entry name" value="PRK09270.1-1"/>
    <property type="match status" value="1"/>
</dbReference>